<dbReference type="GO" id="GO:0090729">
    <property type="term" value="F:toxin activity"/>
    <property type="evidence" value="ECO:0007669"/>
    <property type="project" value="UniProtKB-KW"/>
</dbReference>
<dbReference type="RefSeq" id="WP_085237342.1">
    <property type="nucleotide sequence ID" value="NZ_CP020773.1"/>
</dbReference>
<dbReference type="PRINTS" id="PR00279">
    <property type="entry name" value="BACTRLTOXIN"/>
</dbReference>
<feature type="disulfide bond" evidence="6">
    <location>
        <begin position="126"/>
        <end position="147"/>
    </location>
</feature>
<dbReference type="Gene3D" id="3.10.20.120">
    <property type="match status" value="1"/>
</dbReference>
<feature type="domain" description="Staphylococcal/Streptococcal toxin beta-grasp" evidence="8">
    <location>
        <begin position="165"/>
        <end position="269"/>
    </location>
</feature>
<keyword evidence="3" id="KW-0800">Toxin</keyword>
<dbReference type="EMBL" id="CP020773">
    <property type="protein sequence ID" value="ARJ50864.1"/>
    <property type="molecule type" value="Genomic_DNA"/>
</dbReference>
<accession>A0AAC9WJ16</accession>
<dbReference type="InterPro" id="IPR006123">
    <property type="entry name" value="Toxin_b-grasp_Staph/Strep"/>
</dbReference>
<dbReference type="PROSITE" id="PS00278">
    <property type="entry name" value="STAPH_STREP_TOXIN_2"/>
    <property type="match status" value="1"/>
</dbReference>
<dbReference type="InterPro" id="IPR006126">
    <property type="entry name" value="Staph/Strept_toxin_CS"/>
</dbReference>
<name>A0AAC9WJ16_9STAP</name>
<feature type="domain" description="Staphylococcal/Streptococcal toxin OB-fold" evidence="7">
    <location>
        <begin position="56"/>
        <end position="154"/>
    </location>
</feature>
<dbReference type="GO" id="GO:0005576">
    <property type="term" value="C:extracellular region"/>
    <property type="evidence" value="ECO:0007669"/>
    <property type="project" value="InterPro"/>
</dbReference>
<dbReference type="PROSITE" id="PS00277">
    <property type="entry name" value="STAPH_STREP_TOXIN_1"/>
    <property type="match status" value="1"/>
</dbReference>
<organism evidence="9 10">
    <name type="scientific">Staphylococcus lutrae</name>
    <dbReference type="NCBI Taxonomy" id="155085"/>
    <lineage>
        <taxon>Bacteria</taxon>
        <taxon>Bacillati</taxon>
        <taxon>Bacillota</taxon>
        <taxon>Bacilli</taxon>
        <taxon>Bacillales</taxon>
        <taxon>Staphylococcaceae</taxon>
        <taxon>Staphylococcus</taxon>
    </lineage>
</organism>
<dbReference type="InterPro" id="IPR006177">
    <property type="entry name" value="Toxin_bac"/>
</dbReference>
<dbReference type="AlphaFoldDB" id="A0AAC9WJ16"/>
<dbReference type="KEGG" id="slz:B5P37_05780"/>
<dbReference type="SUPFAM" id="SSF54334">
    <property type="entry name" value="Superantigen toxins, C-terminal domain"/>
    <property type="match status" value="1"/>
</dbReference>
<evidence type="ECO:0000256" key="2">
    <source>
        <dbReference type="ARBA" id="ARBA00022633"/>
    </source>
</evidence>
<dbReference type="InterPro" id="IPR008992">
    <property type="entry name" value="Enterotoxin"/>
</dbReference>
<evidence type="ECO:0000256" key="3">
    <source>
        <dbReference type="ARBA" id="ARBA00022656"/>
    </source>
</evidence>
<evidence type="ECO:0000256" key="6">
    <source>
        <dbReference type="PIRSR" id="PIRSR613307-50"/>
    </source>
</evidence>
<keyword evidence="10" id="KW-1185">Reference proteome</keyword>
<evidence type="ECO:0000256" key="1">
    <source>
        <dbReference type="ARBA" id="ARBA00008401"/>
    </source>
</evidence>
<evidence type="ECO:0000256" key="4">
    <source>
        <dbReference type="ARBA" id="ARBA00022729"/>
    </source>
</evidence>
<dbReference type="Pfam" id="PF02876">
    <property type="entry name" value="Stap_Strp_tox_C"/>
    <property type="match status" value="1"/>
</dbReference>
<keyword evidence="6" id="KW-1015">Disulfide bond</keyword>
<dbReference type="InterPro" id="IPR006173">
    <property type="entry name" value="Staph_tox_OB"/>
</dbReference>
<sequence>MNGKFKKFLVIALLLLFSGVFQSVLTGSNVIKAESQPDPTPTQLNKSSQFTGLMQNMQYLYDSHYVQGTNVRSYDQLFSSDLIYSIQDTVLGNYDRVKVEFKNKTLADKYKNKNVDVFGSNYYRDCYFSENSKKDSNRPNRGSGKTCMYGGITEREGNLTDSPINIPVKVYEDNWYNLYFNIDTNKKRVTAQELDIKVRDFLIKYENLYGFNSSPYETGYIKFIGNNKNSFWYDMMPPPGDDLDQSRYLMIYNDNKTVDASKVTIEVHLTKK</sequence>
<keyword evidence="2" id="KW-0766">Superantigen</keyword>
<evidence type="ECO:0008006" key="11">
    <source>
        <dbReference type="Google" id="ProtNLM"/>
    </source>
</evidence>
<protein>
    <recommendedName>
        <fullName evidence="11">Exotoxin</fullName>
    </recommendedName>
</protein>
<evidence type="ECO:0000313" key="10">
    <source>
        <dbReference type="Proteomes" id="UP000242864"/>
    </source>
</evidence>
<keyword evidence="5" id="KW-0260">Enterotoxin</keyword>
<proteinExistence type="inferred from homology"/>
<dbReference type="Pfam" id="PF01123">
    <property type="entry name" value="Stap_Strp_toxin"/>
    <property type="match status" value="1"/>
</dbReference>
<dbReference type="Gene3D" id="2.40.50.110">
    <property type="match status" value="1"/>
</dbReference>
<evidence type="ECO:0000259" key="7">
    <source>
        <dbReference type="Pfam" id="PF01123"/>
    </source>
</evidence>
<keyword evidence="4" id="KW-0732">Signal</keyword>
<reference evidence="9 10" key="1">
    <citation type="submission" date="2017-04" db="EMBL/GenBank/DDBJ databases">
        <authorList>
            <person name="Veseli I.A."/>
            <person name="Tang C."/>
            <person name="Pombert J.-F."/>
        </authorList>
    </citation>
    <scope>NUCLEOTIDE SEQUENCE [LARGE SCALE GENOMIC DNA]</scope>
    <source>
        <strain evidence="9 10">ATCC 700373</strain>
    </source>
</reference>
<dbReference type="Proteomes" id="UP000242864">
    <property type="component" value="Chromosome"/>
</dbReference>
<evidence type="ECO:0000256" key="5">
    <source>
        <dbReference type="ARBA" id="ARBA00022861"/>
    </source>
</evidence>
<evidence type="ECO:0000313" key="9">
    <source>
        <dbReference type="EMBL" id="ARJ50864.1"/>
    </source>
</evidence>
<evidence type="ECO:0000259" key="8">
    <source>
        <dbReference type="Pfam" id="PF02876"/>
    </source>
</evidence>
<dbReference type="InterPro" id="IPR013307">
    <property type="entry name" value="Superantigen_bac"/>
</dbReference>
<gene>
    <name evidence="9" type="ORF">B5P37_05780</name>
</gene>
<comment type="similarity">
    <text evidence="1">Belongs to the staphylococcal/streptococcal toxin family.</text>
</comment>
<dbReference type="SUPFAM" id="SSF50203">
    <property type="entry name" value="Bacterial enterotoxins"/>
    <property type="match status" value="1"/>
</dbReference>
<dbReference type="InterPro" id="IPR016091">
    <property type="entry name" value="SuperAg_toxin_C"/>
</dbReference>
<dbReference type="PRINTS" id="PR01898">
    <property type="entry name" value="SAGSUPRFAMLY"/>
</dbReference>